<dbReference type="PROSITE" id="PS50853">
    <property type="entry name" value="FN3"/>
    <property type="match status" value="3"/>
</dbReference>
<evidence type="ECO:0000256" key="1">
    <source>
        <dbReference type="ARBA" id="ARBA00022737"/>
    </source>
</evidence>
<feature type="domain" description="Fibronectin type-III" evidence="4">
    <location>
        <begin position="2524"/>
        <end position="2622"/>
    </location>
</feature>
<dbReference type="SUPFAM" id="SSF49265">
    <property type="entry name" value="Fibronectin type III"/>
    <property type="match status" value="10"/>
</dbReference>
<gene>
    <name evidence="5" type="ORF">B0O44_10791</name>
</gene>
<accession>A0A318U965</accession>
<comment type="caution">
    <text evidence="5">The sequence shown here is derived from an EMBL/GenBank/DDBJ whole genome shotgun (WGS) entry which is preliminary data.</text>
</comment>
<name>A0A318U965_9SPHI</name>
<dbReference type="CDD" id="cd00063">
    <property type="entry name" value="FN3"/>
    <property type="match status" value="1"/>
</dbReference>
<dbReference type="InterPro" id="IPR050964">
    <property type="entry name" value="Striated_Muscle_Regulatory"/>
</dbReference>
<dbReference type="Proteomes" id="UP000248198">
    <property type="component" value="Unassembled WGS sequence"/>
</dbReference>
<feature type="chain" id="PRO_5016355386" description="Fibronectin type-III domain-containing protein" evidence="3">
    <location>
        <begin position="25"/>
        <end position="4643"/>
    </location>
</feature>
<feature type="domain" description="Fibronectin type-III" evidence="4">
    <location>
        <begin position="712"/>
        <end position="818"/>
    </location>
</feature>
<keyword evidence="6" id="KW-1185">Reference proteome</keyword>
<dbReference type="OrthoDB" id="9765957at2"/>
<feature type="compositionally biased region" description="Low complexity" evidence="2">
    <location>
        <begin position="721"/>
        <end position="730"/>
    </location>
</feature>
<evidence type="ECO:0000313" key="6">
    <source>
        <dbReference type="Proteomes" id="UP000248198"/>
    </source>
</evidence>
<dbReference type="PANTHER" id="PTHR13817:SF73">
    <property type="entry name" value="FIBRONECTIN TYPE-III DOMAIN-CONTAINING PROTEIN"/>
    <property type="match status" value="1"/>
</dbReference>
<feature type="signal peptide" evidence="3">
    <location>
        <begin position="1"/>
        <end position="24"/>
    </location>
</feature>
<evidence type="ECO:0000313" key="5">
    <source>
        <dbReference type="EMBL" id="PYF71476.1"/>
    </source>
</evidence>
<dbReference type="SMART" id="SM00060">
    <property type="entry name" value="FN3"/>
    <property type="match status" value="19"/>
</dbReference>
<dbReference type="InterPro" id="IPR036116">
    <property type="entry name" value="FN3_sf"/>
</dbReference>
<feature type="domain" description="Fibronectin type-III" evidence="4">
    <location>
        <begin position="3132"/>
        <end position="3237"/>
    </location>
</feature>
<feature type="region of interest" description="Disordered" evidence="2">
    <location>
        <begin position="721"/>
        <end position="740"/>
    </location>
</feature>
<evidence type="ECO:0000256" key="2">
    <source>
        <dbReference type="SAM" id="MobiDB-lite"/>
    </source>
</evidence>
<dbReference type="RefSeq" id="WP_146229870.1">
    <property type="nucleotide sequence ID" value="NZ_QKLU01000007.1"/>
</dbReference>
<proteinExistence type="predicted"/>
<keyword evidence="1" id="KW-0677">Repeat</keyword>
<feature type="region of interest" description="Disordered" evidence="2">
    <location>
        <begin position="753"/>
        <end position="780"/>
    </location>
</feature>
<dbReference type="InterPro" id="IPR003961">
    <property type="entry name" value="FN3_dom"/>
</dbReference>
<reference evidence="5 6" key="1">
    <citation type="submission" date="2018-06" db="EMBL/GenBank/DDBJ databases">
        <title>Genomic Encyclopedia of Archaeal and Bacterial Type Strains, Phase II (KMG-II): from individual species to whole genera.</title>
        <authorList>
            <person name="Goeker M."/>
        </authorList>
    </citation>
    <scope>NUCLEOTIDE SEQUENCE [LARGE SCALE GENOMIC DNA]</scope>
    <source>
        <strain evidence="5 6">DSM 27372</strain>
    </source>
</reference>
<evidence type="ECO:0000256" key="3">
    <source>
        <dbReference type="SAM" id="SignalP"/>
    </source>
</evidence>
<keyword evidence="3" id="KW-0732">Signal</keyword>
<protein>
    <recommendedName>
        <fullName evidence="4">Fibronectin type-III domain-containing protein</fullName>
    </recommendedName>
</protein>
<dbReference type="EMBL" id="QKLU01000007">
    <property type="protein sequence ID" value="PYF71476.1"/>
    <property type="molecule type" value="Genomic_DNA"/>
</dbReference>
<organism evidence="5 6">
    <name type="scientific">Pedobacter nutrimenti</name>
    <dbReference type="NCBI Taxonomy" id="1241337"/>
    <lineage>
        <taxon>Bacteria</taxon>
        <taxon>Pseudomonadati</taxon>
        <taxon>Bacteroidota</taxon>
        <taxon>Sphingobacteriia</taxon>
        <taxon>Sphingobacteriales</taxon>
        <taxon>Sphingobacteriaceae</taxon>
        <taxon>Pedobacter</taxon>
    </lineage>
</organism>
<evidence type="ECO:0000259" key="4">
    <source>
        <dbReference type="PROSITE" id="PS50853"/>
    </source>
</evidence>
<dbReference type="PANTHER" id="PTHR13817">
    <property type="entry name" value="TITIN"/>
    <property type="match status" value="1"/>
</dbReference>
<feature type="region of interest" description="Disordered" evidence="2">
    <location>
        <begin position="849"/>
        <end position="868"/>
    </location>
</feature>
<sequence>MKTFIHTIKLMLILLFAGAATASAQQFFRVIGGIPHLPAVDPAVVAAPVQGMLIYSTKDQQPLIYNGTAWESLCSNNINVSTVKDYLEVKSGIPYLSALTNVPAGNISAGGVYYSKTEKTMMIHDGNNWNSVAKLTGKSVFSQSSGFSTNSGLKISKLPVLGSNPVPLGLSAGAMYVNTVSRALRYYDGAVWKDISCLPVISTVPPNNITNIAARSGADIKSNGGSAIILQGICWSTSANPDTTLSTKTRNLVTGKDTGIFPGLITGLQANTVYHVRAYALNSSGIVYGEDLIFRSAPASLPDIITLDIDNFSPVMANSGGAINSDGGAPITLRGVTWSTTGDPKDDPDAFFTRDGSGVGTFPSRLTDLVRNTTYYVRAYADNIAGRAYGNLLQFTTPMATAPVLSSPNIKITDITDVSAVSEVTIINNGGETVIERGVCWSTDRVNYTYNPSTTVNPTDIGTFLCKMTGLTSGTLYYVKAYAKNIIGTSYSSETSFITTSLPTLTTIIPYNYDAASHVNGWFPGYNGTIALSGGDISSNGVSLITKRGIVWDTNAAPTIDLNTKTEQSINGSGMGTFYHYLTSLTPGSTYHVRAYATNKLGTAYGEEMVFKTPQVPILTTTAAGPVANTSLSSGGSITDDGRMPVHTRGLCWATTDNPTVDGQHTVNGSGSGTFLSSITGLMGSTTYYIRAYAINYVGIGYGATLVVKTAAPQKPAVTTLAASSTSGSTSAGGGEVTDNGGAEVTSRGLLWSSQPDFTPDLSSPNKTTESGGTGRFNSTINGLEPNKTYYVRAYAVNSAGAAYGEALSFKTFTLAQLITTEASSITSTTAVSGGDIFSDGGDKVTSSGIVWSTKPNPTRDLPSRTQGGTGVGSFIHSLTELMGNTTYYVRAYAVNRAGTAYGNEITFNTAPAILPSLKTEEATEITGKTVKSGGRIISNGGAELIMTGMVWSQTQGFLPDTVVNNKTIQQDAGSFISMIKGLQPGTTYYARAYAANSVGLVYGNEIVFKTASLATLTTLKPVASSITSTSATSGGTIISNGGSYIQSNGICWGTSPNPTLDDSFVVAGSGSGSFAADLKDLMGSTTYYVRAFATNAAGTAYGNLESLVTKAPVPLTIQTLQATNIKGTSASSGGNILSSGGALVSTRGVVWATSADFKPDTVVSSRTADTGYDKGIFQSNLKKLKPGTTYYVRAYASSIAGTVYGNLVSFSTPKLATITTNTPTFVSNNTAQTGGNISDAGGAEVTERGVVWSTIANFDPEDPGLSGRTSDGGGTGIFNSYLKDLLSDTRYYARAYAVTSGGTAFGQQVSFTTGAPKLPSLTTTLPSQVTGTTAIGGGEITDEGGAVVQSQGVVWSTQENFDPVTVTQNKTVQNGSGKGIFTSNIIGLSPGTTYYIRAYATNKVGTAYGNQFSFISRPPIPITVVTTKASSITGTSATSGGEITRNDGLLVSTRGILWSVYPDFNPDTITVNKTAETGYDKGVFTSYLKNLTPGTTYYVRAYAVSNAGTAYGEVISFVTADLATITTNSPGLITNTTADFGGNISYSGGSNVTSRGMIWSTVENFIPDLSTTNKTYNGSGTGSFTTTITGLVADTKYYFRAYAVNIAGVAYGQQIGITTYPPVLPELTTTAAVRITGTSASSGGNITDEGGVTAEIRGVVWSLVPNFDPVKVTTNRTTQTGAGKGIFVSNIAGLQLGTTYYIRAYASNRVGTAYGNELSFTTQTVASISTIAISANTGTTAMSGGLISMDGGAAVLQQGVVWSTSPNPTTGLVTKTSDAGSGRFNSKLTNLKPATTYYVRAYVINSLGTSYGNEIVFTTNPVLASLTTTDPAITSNTTASSGGTITFDGGAPITERGIVWSSQANFKPDTVKTNRTSDGQGDGTFMSDLTDLVKSTTYYVRAYATNAAGTAYGNQLTVTIFATSPILITKKVTSIAGYTAISGGIITSDGGATVTKRGIVWSTSQNPTIALSTKTSDPDAGDGTFSSALSGLQQNTLYYVRAYAINAIGVAYGLEESFFTLALPTLTATTEVTNIRSTTASSGGEITDDGRTPILSRGIVWSTYSGPTISLGTKTVDNVTKGIGVFSANMSGLAPNTTYYVRAYASNSVGVNYGSERVFKTNIVSLPTLTTAAVSSIQGTSAMGGGEVIDDGGMPVVTRGIVWSTSTGPTIALSTKIVNGTAGTGSYSNVFAGLVPGTTYYVRAYATNSVGTAYGNEVSFTSSAVLPTLSNVTLSNVKMTSADGAATLTFNGGAAISDLGFVWNTVDTIPATGNRFSAGPNGTAISGTISGLLPNTKYFVWAYGSNTIGTGYSTKSTVLTTPTLPTITTTKPSAITQSTASSGGTVTNDGGAAVTAKGIVWSTDKDPTTDLTTKTLNGTGLGGFASSITGLTKGTKYYVRAYAVNSMGTAYGNLDSLSTLDIPVLTTTPASNIASTSASSGGEITSDGGTAVTVRGVVWDKAKDPTIALSTKTSNGTGKGIFVSSLTPLSLATKYYFRAYATNSVGTAYGNLDSLKTPAVLPVVSVVKLSDMTETTVTGTSEVTYDGGADVTARGLVWNTTGNPTLENSTVVPAGTGTGGFSGLVEGLEEGLTFYIRGYATNSVGTGYSTDVASFQICKPVTVIHRAGLNGAPADKTITYKLINTKLSGASKCWITQNLGSDKQAASLGDATEAASGWYWQFNKLQGYKYDATGTRTPNNAWTPWINGNGENLNWVAANDPCTQLMGGGWRIPTSAEWAAVSAAPQSWTTTAMAYASELKLHAAGNTNYTGGLLARGTAMSYWSSTQNASTAYGNYFNGLGMTTADKASALPLRCLRDMIIKSVPTVTNVSAPVSGMTVNTAEGAATVTNDGGVAVTARGLVWNTTGNPTLDDNVMASGSGTGDFKALLLNLEEGPTYYVRAYATNSEGTAYSPLVTSFKICNPFTVIHREGLNGAPVDKTVTYKTISTSVSGAARCWIAQNLGADQQAISLTDNTELSSGWYWQFNKIQGFKYDVVTGARTPNYAWVPWITSNGENSNWVAAKDPCTQLLGLSWRLPTSTEWAAVSAPPQYWTATTQAYASELKLHAAGSTNTSGGLGGRGSGMAYWSSTQNVNTSYGNYFLGTGITTADKAAALPVRCLRDMIVKNLPTVTNVVVPVSGMTENSAAGSATVATDGGAAVTARGLVWNTTGTPTTADNVIALGASTGDISGVLSGLEEGPTYYVRAFATNSEGTAYSPLVTSFKICNPFTVIHRAGLNGAPADKTVTYKTVSTSLSGAARCWITQNLGSDQQAGALGDASEPSSGWYWQFNKIQGYKYDATGSRTPNNGWVPWINSNGENSNWLPANDPCILLLGTSWRLPTSAEWVSVYTPPQNWTTTAMAYASELKLHAAGNTNYTGGLLARGTAMSYWSSTQNASTAYGNYFNGTAVTTADKASALPVRCLRDMIVKSLPAVTNVVVPVSGMTVNTAEGSATVTGDGGTAVTARGLVWNTTGTPTTDDNIIAAGSGTGDFKSLLKDLEEGPTYYVRAFATNSAGTAYSTVVTSFKICNPFTVIHREGLNGAPVDKTVTYKTISTSVSGAARCWIAQNLGADQQAISLTDNTELSSGWYWQFNKIQGFKYDAAGARSPNNAWVPWITSNGENLSWVAAKDPCTLLLGASWRLPTSTEWAAVAAPPQYWTATTQAYASELKLHAAGSTNTSGGLGGRGSGMAYWSSTQNANSSYGNYFLGTGITTADKAAALPVRCLRDMIVKNLPTLTNVVVPVSGMTENSAAGSATVATDGGAAVTARGLVWNTTGTPTTADNVIPLGKNTGDISGVLNSLEEGPTYYVRAFATNSEGTAYSPLVTSFKICNPFTVIHRAGLNGAPADKTVTYKTVSTSLSGAARCWITQNLGSDQQATALGDATEASSGWYWQFNKIQGFKYDAAGARTPNNGWVSWITSNGESSNWVTGNDPCTLLLGTSWRLPTSAEWVSVYTPPQNWTTTAMAYASELKLHAAGNTNYTGGLLARGTAMSYWSSTQNASTAYGNYFNGTAVTTADKASALPVRCLRDMIVKSLPSVTNVTVPVADMTTSSAKGYATVTLDGGSAVTARGLVWNTKGNPTIADKVIALGVNTGDISGVMQNLEEGPTYYVRAFATNAAGTTYSPLVTSFKICNPFTVIHREGLNGAPVDKTVIYKTISTSVSGAARCWIAQNLGADQQAGSFADNTETSSGWYWQFNKIQGYKYDAPSGARTPNYGWVPWVGSNGENSSWATAKDPCALLLGASWRLPTSTEWTAVSAPPQYWTAATQAYASELKLHAAGSTNTSGGLGGRGSGMAYWSSTQNANTSYGNYFLGTGVSTADKGAALPVRCLRDTIVASKPAVTNVMLPTAKMTSSTAEGSATIALEGSAPVTSRGLVWNTTGNPVLSDFSLALGSGTGPVTGTLTGLTEGPTYYVRAYATNSEGTIYSPVVSSFKICNPLTVSHTAGTVAPVDKTVTYGTVSSSVSGAAKCWITQNLGADQQATALNDATEASAGWYWAFNRVQGFKFDAAGRTPTAAQKAWVNSNGENSSWTAANDPCTLLLGAGWRLPSSAEWVAVYSPPQYWTTQALAYASELKLHAAGNTNYAGGLLSRGTAMNYWSSTQNASTAYGNCFSGTLVTTADKASALPIRCLKD</sequence>